<keyword evidence="1" id="KW-1133">Transmembrane helix</keyword>
<keyword evidence="2" id="KW-1185">Reference proteome</keyword>
<evidence type="ECO:0000313" key="3">
    <source>
        <dbReference type="RefSeq" id="XP_030757174.1"/>
    </source>
</evidence>
<evidence type="ECO:0000313" key="4">
    <source>
        <dbReference type="RefSeq" id="XP_030757175.1"/>
    </source>
</evidence>
<keyword evidence="1" id="KW-0812">Transmembrane</keyword>
<reference evidence="3 4" key="1">
    <citation type="submission" date="2025-04" db="UniProtKB">
        <authorList>
            <consortium name="RefSeq"/>
        </authorList>
    </citation>
    <scope>IDENTIFICATION</scope>
    <source>
        <tissue evidence="3 4">Gonads</tissue>
    </source>
</reference>
<dbReference type="AlphaFoldDB" id="A0A6J2Y2M8"/>
<dbReference type="RefSeq" id="XP_030757175.1">
    <property type="nucleotide sequence ID" value="XM_030901315.1"/>
</dbReference>
<dbReference type="Proteomes" id="UP000504635">
    <property type="component" value="Unplaced"/>
</dbReference>
<evidence type="ECO:0000313" key="2">
    <source>
        <dbReference type="Proteomes" id="UP000504635"/>
    </source>
</evidence>
<keyword evidence="1" id="KW-0472">Membrane</keyword>
<sequence length="423" mass="47930">MEYMKTEEKSPLLLYVTDGEESLSKNNKRLNCDKGRLYGISSGATTVFTDFPNYVSPCWLTAILSGLIFFMMFLLTVSSIGSVRGSRLPRCAGSYLDHIDNRTIHLVHDSSDWSYENLDILQRLKDEYSGYHVHILNLKRENVWENVLSSSHPTPTTQDTTVTKALPSTPVLRRSKRNKRNLTTLKRRKRDQDANIAPILGVKSLLDILLNSRMGNVKMFKRNDTVPKISTLMSTDIFTTTPEPQLSFEVIAANDPNLTVENVTVEEAFENTLLERHWIRYNPALIVFSLRVLRLWEFGGLTFKLDQTDGVSTHSALDSYTITSDIGVKVLPASTTKLLHFIKSGRSVFENLPQDVVTADDEGIHMFTKTPCHAFFGEVLFVLKKARGDETVKTVIQRSLEIFCLKSSMMARKYCKNFIKKGG</sequence>
<protein>
    <submittedName>
        <fullName evidence="3 4">Uncharacterized protein LOC115883039 isoform X1</fullName>
    </submittedName>
</protein>
<name>A0A6J2Y2M8_SITOR</name>
<organism evidence="2 3">
    <name type="scientific">Sitophilus oryzae</name>
    <name type="common">Rice weevil</name>
    <name type="synonym">Curculio oryzae</name>
    <dbReference type="NCBI Taxonomy" id="7048"/>
    <lineage>
        <taxon>Eukaryota</taxon>
        <taxon>Metazoa</taxon>
        <taxon>Ecdysozoa</taxon>
        <taxon>Arthropoda</taxon>
        <taxon>Hexapoda</taxon>
        <taxon>Insecta</taxon>
        <taxon>Pterygota</taxon>
        <taxon>Neoptera</taxon>
        <taxon>Endopterygota</taxon>
        <taxon>Coleoptera</taxon>
        <taxon>Polyphaga</taxon>
        <taxon>Cucujiformia</taxon>
        <taxon>Curculionidae</taxon>
        <taxon>Dryophthorinae</taxon>
        <taxon>Sitophilus</taxon>
    </lineage>
</organism>
<evidence type="ECO:0000256" key="1">
    <source>
        <dbReference type="SAM" id="Phobius"/>
    </source>
</evidence>
<accession>A0A6J2Y2M8</accession>
<dbReference type="OrthoDB" id="6768668at2759"/>
<dbReference type="GeneID" id="115883039"/>
<dbReference type="RefSeq" id="XP_030757174.1">
    <property type="nucleotide sequence ID" value="XM_030901314.1"/>
</dbReference>
<dbReference type="KEGG" id="soy:115883039"/>
<gene>
    <name evidence="3 4" type="primary">LOC115883039</name>
</gene>
<feature type="transmembrane region" description="Helical" evidence="1">
    <location>
        <begin position="59"/>
        <end position="80"/>
    </location>
</feature>
<proteinExistence type="predicted"/>